<evidence type="ECO:0000313" key="2">
    <source>
        <dbReference type="Proteomes" id="UP000095662"/>
    </source>
</evidence>
<dbReference type="SUPFAM" id="SSF140453">
    <property type="entry name" value="EsxAB dimer-like"/>
    <property type="match status" value="1"/>
</dbReference>
<evidence type="ECO:0000313" key="1">
    <source>
        <dbReference type="EMBL" id="CUQ83051.1"/>
    </source>
</evidence>
<dbReference type="Gene3D" id="1.10.287.1060">
    <property type="entry name" value="ESAT-6-like"/>
    <property type="match status" value="1"/>
</dbReference>
<name>A0A174ZGE5_9FIRM</name>
<gene>
    <name evidence="1" type="ORF">ERS852540_00619</name>
</gene>
<accession>A0A174ZGE5</accession>
<dbReference type="STRING" id="39492.ERS852540_00619"/>
<protein>
    <submittedName>
        <fullName evidence="1">Uncharacterized protein conserved in bacteria</fullName>
    </submittedName>
</protein>
<sequence>MSETIKLSPEMLISQAAQLSTLSNDFNNLFDSVVSELNTINGNWSKNLANNFAGKIVSAQNGFRSVVDALNNGSEAARICAESFENIDDVLAKMMSGGGSNGSAGATIIGGNAISGSVDIIEAVKNEIGKIPEQIKTAGEALKYLEDKYGELPEEAKVIIDAVVPKGLKTAYQITSDLLQGEFDLDNVMSAIKYVAGSSLEVSAVISAIDYTLDKGKDYLNKAQDKATQNIMEGDLLGASANAFEGFVDTVGGGVATVAGDLIGGAIDKTIGKIPGISTAIKLWTGGKSIGSYIEDGAAYVADGIDKVTDIITDGINVVTDGFTKGVQKVGNWFCGLIGF</sequence>
<dbReference type="Proteomes" id="UP000095662">
    <property type="component" value="Unassembled WGS sequence"/>
</dbReference>
<dbReference type="InterPro" id="IPR036689">
    <property type="entry name" value="ESAT-6-like_sf"/>
</dbReference>
<organism evidence="1 2">
    <name type="scientific">[Eubacterium] siraeum</name>
    <dbReference type="NCBI Taxonomy" id="39492"/>
    <lineage>
        <taxon>Bacteria</taxon>
        <taxon>Bacillati</taxon>
        <taxon>Bacillota</taxon>
        <taxon>Clostridia</taxon>
        <taxon>Eubacteriales</taxon>
        <taxon>Oscillospiraceae</taxon>
        <taxon>Oscillospiraceae incertae sedis</taxon>
    </lineage>
</organism>
<proteinExistence type="predicted"/>
<dbReference type="AlphaFoldDB" id="A0A174ZGE5"/>
<reference evidence="1 2" key="1">
    <citation type="submission" date="2015-09" db="EMBL/GenBank/DDBJ databases">
        <authorList>
            <consortium name="Pathogen Informatics"/>
        </authorList>
    </citation>
    <scope>NUCLEOTIDE SEQUENCE [LARGE SCALE GENOMIC DNA]</scope>
    <source>
        <strain evidence="1 2">2789STDY5834928</strain>
    </source>
</reference>
<dbReference type="EMBL" id="CZBY01000003">
    <property type="protein sequence ID" value="CUQ83051.1"/>
    <property type="molecule type" value="Genomic_DNA"/>
</dbReference>